<accession>A0A2P6U106</accession>
<dbReference type="CDD" id="cd00190">
    <property type="entry name" value="Tryp_SPc"/>
    <property type="match status" value="1"/>
</dbReference>
<evidence type="ECO:0000256" key="1">
    <source>
        <dbReference type="ARBA" id="ARBA00007664"/>
    </source>
</evidence>
<feature type="region of interest" description="Disordered" evidence="3">
    <location>
        <begin position="29"/>
        <end position="86"/>
    </location>
</feature>
<dbReference type="SUPFAM" id="SSF50494">
    <property type="entry name" value="Trypsin-like serine proteases"/>
    <property type="match status" value="1"/>
</dbReference>
<dbReference type="InterPro" id="IPR050430">
    <property type="entry name" value="Peptidase_S1"/>
</dbReference>
<feature type="chain" id="PRO_5015175126" evidence="4">
    <location>
        <begin position="23"/>
        <end position="374"/>
    </location>
</feature>
<evidence type="ECO:0000256" key="3">
    <source>
        <dbReference type="SAM" id="MobiDB-lite"/>
    </source>
</evidence>
<dbReference type="EMBL" id="LHPG02000003">
    <property type="protein sequence ID" value="PRW59994.1"/>
    <property type="molecule type" value="Genomic_DNA"/>
</dbReference>
<dbReference type="Pfam" id="PF00089">
    <property type="entry name" value="Trypsin"/>
    <property type="match status" value="1"/>
</dbReference>
<feature type="region of interest" description="Disordered" evidence="3">
    <location>
        <begin position="334"/>
        <end position="361"/>
    </location>
</feature>
<feature type="compositionally biased region" description="Low complexity" evidence="3">
    <location>
        <begin position="29"/>
        <end position="60"/>
    </location>
</feature>
<keyword evidence="4" id="KW-0732">Signal</keyword>
<dbReference type="InterPro" id="IPR001254">
    <property type="entry name" value="Trypsin_dom"/>
</dbReference>
<dbReference type="Gene3D" id="2.40.10.10">
    <property type="entry name" value="Trypsin-like serine proteases"/>
    <property type="match status" value="1"/>
</dbReference>
<evidence type="ECO:0000256" key="4">
    <source>
        <dbReference type="SAM" id="SignalP"/>
    </source>
</evidence>
<evidence type="ECO:0000259" key="5">
    <source>
        <dbReference type="PROSITE" id="PS50240"/>
    </source>
</evidence>
<comment type="similarity">
    <text evidence="1">Belongs to the peptidase S1 family.</text>
</comment>
<dbReference type="InterPro" id="IPR009003">
    <property type="entry name" value="Peptidase_S1_PA"/>
</dbReference>
<dbReference type="InterPro" id="IPR043504">
    <property type="entry name" value="Peptidase_S1_PA_chymotrypsin"/>
</dbReference>
<feature type="domain" description="Peptidase S1" evidence="5">
    <location>
        <begin position="92"/>
        <end position="324"/>
    </location>
</feature>
<dbReference type="OrthoDB" id="513440at2759"/>
<feature type="compositionally biased region" description="Low complexity" evidence="3">
    <location>
        <begin position="344"/>
        <end position="361"/>
    </location>
</feature>
<keyword evidence="7" id="KW-1185">Reference proteome</keyword>
<dbReference type="InterPro" id="IPR018114">
    <property type="entry name" value="TRYPSIN_HIS"/>
</dbReference>
<dbReference type="GO" id="GO:0006508">
    <property type="term" value="P:proteolysis"/>
    <property type="evidence" value="ECO:0007669"/>
    <property type="project" value="InterPro"/>
</dbReference>
<protein>
    <submittedName>
        <fullName evidence="6">Der p 3 allergen</fullName>
    </submittedName>
</protein>
<dbReference type="PRINTS" id="PR00722">
    <property type="entry name" value="CHYMOTRYPSIN"/>
</dbReference>
<sequence>MRKSSFLLALLLLALAPPNAQGRVLKASTAHTGPPTATGSPSLPSSALPPTTAAGPSPLLNAPPVASWQPVPGAQPVTADGTQRSPDMQPRIIDGDTDAQAALFPYAAFVQWRVNATASFRCSGSLVGPSHVLTAAHCLNYEGRIAEPSELRVWVRGQWFSAAAAYPHEGYGTTDRSSQPSNDVGLIALASPCSVAPVRLPEGPADSKGATRQLAVPLPAAGTKVWAAGFGLTEDGDTSDVLRYTDLTVLSADECPAAFTDDFCAGGKTGYTCQGDSGGPIVLPSLSGDVVVGVTSWGPADCRTPYSFYTRVSDHLPWIRAKMALPVAVGAGPGLSRGSGGSTSSGSTSSGSTSDSSGSGAAVSLPDLSGIVFI</sequence>
<dbReference type="STRING" id="3076.A0A2P6U106"/>
<comment type="caution">
    <text evidence="6">The sequence shown here is derived from an EMBL/GenBank/DDBJ whole genome shotgun (WGS) entry which is preliminary data.</text>
</comment>
<gene>
    <name evidence="6" type="ORF">C2E21_1979</name>
</gene>
<dbReference type="SMART" id="SM00020">
    <property type="entry name" value="Tryp_SPc"/>
    <property type="match status" value="1"/>
</dbReference>
<dbReference type="InterPro" id="IPR001314">
    <property type="entry name" value="Peptidase_S1A"/>
</dbReference>
<dbReference type="PANTHER" id="PTHR24276:SF98">
    <property type="entry name" value="FI18310P1-RELATED"/>
    <property type="match status" value="1"/>
</dbReference>
<dbReference type="PROSITE" id="PS50240">
    <property type="entry name" value="TRYPSIN_DOM"/>
    <property type="match status" value="1"/>
</dbReference>
<organism evidence="6 7">
    <name type="scientific">Chlorella sorokiniana</name>
    <name type="common">Freshwater green alga</name>
    <dbReference type="NCBI Taxonomy" id="3076"/>
    <lineage>
        <taxon>Eukaryota</taxon>
        <taxon>Viridiplantae</taxon>
        <taxon>Chlorophyta</taxon>
        <taxon>core chlorophytes</taxon>
        <taxon>Trebouxiophyceae</taxon>
        <taxon>Chlorellales</taxon>
        <taxon>Chlorellaceae</taxon>
        <taxon>Chlorella clade</taxon>
        <taxon>Chlorella</taxon>
    </lineage>
</organism>
<dbReference type="PANTHER" id="PTHR24276">
    <property type="entry name" value="POLYSERASE-RELATED"/>
    <property type="match status" value="1"/>
</dbReference>
<dbReference type="AlphaFoldDB" id="A0A2P6U106"/>
<proteinExistence type="inferred from homology"/>
<dbReference type="Proteomes" id="UP000239899">
    <property type="component" value="Unassembled WGS sequence"/>
</dbReference>
<dbReference type="GO" id="GO:0004252">
    <property type="term" value="F:serine-type endopeptidase activity"/>
    <property type="evidence" value="ECO:0007669"/>
    <property type="project" value="InterPro"/>
</dbReference>
<evidence type="ECO:0000313" key="6">
    <source>
        <dbReference type="EMBL" id="PRW59994.1"/>
    </source>
</evidence>
<evidence type="ECO:0000313" key="7">
    <source>
        <dbReference type="Proteomes" id="UP000239899"/>
    </source>
</evidence>
<evidence type="ECO:0000256" key="2">
    <source>
        <dbReference type="ARBA" id="ARBA00023157"/>
    </source>
</evidence>
<feature type="compositionally biased region" description="Gly residues" evidence="3">
    <location>
        <begin position="334"/>
        <end position="343"/>
    </location>
</feature>
<dbReference type="PROSITE" id="PS00134">
    <property type="entry name" value="TRYPSIN_HIS"/>
    <property type="match status" value="1"/>
</dbReference>
<name>A0A2P6U106_CHLSO</name>
<reference evidence="6 7" key="1">
    <citation type="journal article" date="2018" name="Plant J.">
        <title>Genome sequences of Chlorella sorokiniana UTEX 1602 and Micractinium conductrix SAG 241.80: implications to maltose excretion by a green alga.</title>
        <authorList>
            <person name="Arriola M.B."/>
            <person name="Velmurugan N."/>
            <person name="Zhang Y."/>
            <person name="Plunkett M.H."/>
            <person name="Hondzo H."/>
            <person name="Barney B.M."/>
        </authorList>
    </citation>
    <scope>NUCLEOTIDE SEQUENCE [LARGE SCALE GENOMIC DNA]</scope>
    <source>
        <strain evidence="7">UTEX 1602</strain>
    </source>
</reference>
<keyword evidence="2" id="KW-1015">Disulfide bond</keyword>
<feature type="signal peptide" evidence="4">
    <location>
        <begin position="1"/>
        <end position="22"/>
    </location>
</feature>